<proteinExistence type="predicted"/>
<feature type="compositionally biased region" description="Polar residues" evidence="1">
    <location>
        <begin position="157"/>
        <end position="172"/>
    </location>
</feature>
<dbReference type="Pfam" id="PF04404">
    <property type="entry name" value="ERF"/>
    <property type="match status" value="1"/>
</dbReference>
<feature type="region of interest" description="Disordered" evidence="1">
    <location>
        <begin position="141"/>
        <end position="172"/>
    </location>
</feature>
<gene>
    <name evidence="2" type="ORF">PACILC2_00870</name>
</gene>
<evidence type="ECO:0000313" key="3">
    <source>
        <dbReference type="Proteomes" id="UP000680304"/>
    </source>
</evidence>
<keyword evidence="3" id="KW-1185">Reference proteome</keyword>
<sequence>MSEVGQLRKDGSVTDRNGKKMYDYLSEEQTTGELQAAFIKHNLVIFPVKVEEDFFYIETFQYDKEIKAPITKVKVTYQICDAETGESIEVQSIGYGSDNQDKGSNKAMTGAFKYMQRQTFMISTGDDGDHTASDVLNAQYSRSATQQGQQQAQGTQYTNRRAQSTTGQNTAPDTVSEAQLKMIGRLKNERQINDADYRELLQAMYNVESTKQLTKKQASEFIAYLQKSA</sequence>
<name>A0ABQ4N048_9BACL</name>
<evidence type="ECO:0008006" key="4">
    <source>
        <dbReference type="Google" id="ProtNLM"/>
    </source>
</evidence>
<evidence type="ECO:0000256" key="1">
    <source>
        <dbReference type="SAM" id="MobiDB-lite"/>
    </source>
</evidence>
<organism evidence="2 3">
    <name type="scientific">Paenibacillus cisolokensis</name>
    <dbReference type="NCBI Taxonomy" id="1658519"/>
    <lineage>
        <taxon>Bacteria</taxon>
        <taxon>Bacillati</taxon>
        <taxon>Bacillota</taxon>
        <taxon>Bacilli</taxon>
        <taxon>Bacillales</taxon>
        <taxon>Paenibacillaceae</taxon>
        <taxon>Paenibacillus</taxon>
    </lineage>
</organism>
<accession>A0ABQ4N048</accession>
<evidence type="ECO:0000313" key="2">
    <source>
        <dbReference type="EMBL" id="GIQ61519.1"/>
    </source>
</evidence>
<feature type="compositionally biased region" description="Low complexity" evidence="1">
    <location>
        <begin position="144"/>
        <end position="156"/>
    </location>
</feature>
<dbReference type="EMBL" id="BOVJ01000003">
    <property type="protein sequence ID" value="GIQ61519.1"/>
    <property type="molecule type" value="Genomic_DNA"/>
</dbReference>
<reference evidence="2 3" key="1">
    <citation type="submission" date="2021-04" db="EMBL/GenBank/DDBJ databases">
        <title>Draft genome sequence of Paenibacillus cisolokensis, LC2-13A.</title>
        <authorList>
            <person name="Uke A."/>
            <person name="Chhe C."/>
            <person name="Baramee S."/>
            <person name="Kosugi A."/>
        </authorList>
    </citation>
    <scope>NUCLEOTIDE SEQUENCE [LARGE SCALE GENOMIC DNA]</scope>
    <source>
        <strain evidence="2 3">LC2-13A</strain>
    </source>
</reference>
<protein>
    <recommendedName>
        <fullName evidence="4">Single-stranded DNA-binding protein</fullName>
    </recommendedName>
</protein>
<dbReference type="InterPro" id="IPR007499">
    <property type="entry name" value="ERF_bacteria_virus"/>
</dbReference>
<dbReference type="Proteomes" id="UP000680304">
    <property type="component" value="Unassembled WGS sequence"/>
</dbReference>
<comment type="caution">
    <text evidence="2">The sequence shown here is derived from an EMBL/GenBank/DDBJ whole genome shotgun (WGS) entry which is preliminary data.</text>
</comment>